<dbReference type="GO" id="GO:0008080">
    <property type="term" value="F:N-acetyltransferase activity"/>
    <property type="evidence" value="ECO:0007669"/>
    <property type="project" value="InterPro"/>
</dbReference>
<feature type="transmembrane region" description="Helical" evidence="2">
    <location>
        <begin position="76"/>
        <end position="93"/>
    </location>
</feature>
<comment type="caution">
    <text evidence="4">The sequence shown here is derived from an EMBL/GenBank/DDBJ whole genome shotgun (WGS) entry which is preliminary data.</text>
</comment>
<dbReference type="InterPro" id="IPR000182">
    <property type="entry name" value="GNAT_dom"/>
</dbReference>
<dbReference type="PANTHER" id="PTHR13947:SF37">
    <property type="entry name" value="LD18367P"/>
    <property type="match status" value="1"/>
</dbReference>
<organism evidence="4 5">
    <name type="scientific">Hypsizygus marmoreus</name>
    <name type="common">White beech mushroom</name>
    <name type="synonym">Agaricus marmoreus</name>
    <dbReference type="NCBI Taxonomy" id="39966"/>
    <lineage>
        <taxon>Eukaryota</taxon>
        <taxon>Fungi</taxon>
        <taxon>Dikarya</taxon>
        <taxon>Basidiomycota</taxon>
        <taxon>Agaricomycotina</taxon>
        <taxon>Agaricomycetes</taxon>
        <taxon>Agaricomycetidae</taxon>
        <taxon>Agaricales</taxon>
        <taxon>Tricholomatineae</taxon>
        <taxon>Lyophyllaceae</taxon>
        <taxon>Hypsizygus</taxon>
    </lineage>
</organism>
<name>A0A369K9D6_HYPMA</name>
<protein>
    <recommendedName>
        <fullName evidence="3">N-acetyltransferase domain-containing protein</fullName>
    </recommendedName>
</protein>
<feature type="transmembrane region" description="Helical" evidence="2">
    <location>
        <begin position="38"/>
        <end position="56"/>
    </location>
</feature>
<feature type="domain" description="N-acetyltransferase" evidence="3">
    <location>
        <begin position="85"/>
        <end position="247"/>
    </location>
</feature>
<dbReference type="AlphaFoldDB" id="A0A369K9D6"/>
<evidence type="ECO:0000313" key="4">
    <source>
        <dbReference type="EMBL" id="RDB28443.1"/>
    </source>
</evidence>
<evidence type="ECO:0000256" key="2">
    <source>
        <dbReference type="SAM" id="Phobius"/>
    </source>
</evidence>
<keyword evidence="5" id="KW-1185">Reference proteome</keyword>
<evidence type="ECO:0000313" key="5">
    <source>
        <dbReference type="Proteomes" id="UP000076154"/>
    </source>
</evidence>
<dbReference type="Pfam" id="PF00583">
    <property type="entry name" value="Acetyltransf_1"/>
    <property type="match status" value="1"/>
</dbReference>
<keyword evidence="2" id="KW-0472">Membrane</keyword>
<dbReference type="InterPro" id="IPR016181">
    <property type="entry name" value="Acyl_CoA_acyltransferase"/>
</dbReference>
<dbReference type="Proteomes" id="UP000076154">
    <property type="component" value="Unassembled WGS sequence"/>
</dbReference>
<gene>
    <name evidence="4" type="ORF">Hypma_015474</name>
</gene>
<keyword evidence="2" id="KW-0812">Transmembrane</keyword>
<dbReference type="InParanoid" id="A0A369K9D6"/>
<dbReference type="PANTHER" id="PTHR13947">
    <property type="entry name" value="GNAT FAMILY N-ACETYLTRANSFERASE"/>
    <property type="match status" value="1"/>
</dbReference>
<keyword evidence="1" id="KW-0808">Transferase</keyword>
<keyword evidence="2" id="KW-1133">Transmembrane helix</keyword>
<dbReference type="SUPFAM" id="SSF55729">
    <property type="entry name" value="Acyl-CoA N-acyltransferases (Nat)"/>
    <property type="match status" value="1"/>
</dbReference>
<sequence>MAEPVAQIRRFQASDDKVVRFIIGKASMESLAVANRRAYIHPFIITLWLILSYVIIDFMDMWPKTQFGFIGYLHPLPMLAATAVPIMFLIDWLNRPVFEQLVQEVLRGPDMFDILGYYSRSPSSGLWILDYGDLFVGLIALDASNDSQLTTIGKAGGGTKGTASTATIRHFYVDEAYRTTGIQEDLLNHAVQFAFDADPRVQQIRAPDSPLIPYVRASLRDAGFVLDEHTQRVGVLGWKLGMRVLDKKDFKGRPKVE</sequence>
<dbReference type="InterPro" id="IPR050769">
    <property type="entry name" value="NAT_camello-type"/>
</dbReference>
<dbReference type="OrthoDB" id="2564232at2759"/>
<dbReference type="PROSITE" id="PS51186">
    <property type="entry name" value="GNAT"/>
    <property type="match status" value="1"/>
</dbReference>
<accession>A0A369K9D6</accession>
<reference evidence="4" key="1">
    <citation type="submission" date="2018-04" db="EMBL/GenBank/DDBJ databases">
        <title>Whole genome sequencing of Hypsizygus marmoreus.</title>
        <authorList>
            <person name="Choi I.-G."/>
            <person name="Min B."/>
            <person name="Kim J.-G."/>
            <person name="Kim S."/>
            <person name="Oh Y.-L."/>
            <person name="Kong W.-S."/>
            <person name="Park H."/>
            <person name="Jeong J."/>
            <person name="Song E.-S."/>
        </authorList>
    </citation>
    <scope>NUCLEOTIDE SEQUENCE [LARGE SCALE GENOMIC DNA]</scope>
    <source>
        <strain evidence="4">51987-8</strain>
    </source>
</reference>
<evidence type="ECO:0000259" key="3">
    <source>
        <dbReference type="PROSITE" id="PS51186"/>
    </source>
</evidence>
<proteinExistence type="predicted"/>
<dbReference type="Gene3D" id="3.40.630.30">
    <property type="match status" value="1"/>
</dbReference>
<dbReference type="EMBL" id="LUEZ02000010">
    <property type="protein sequence ID" value="RDB28443.1"/>
    <property type="molecule type" value="Genomic_DNA"/>
</dbReference>
<evidence type="ECO:0000256" key="1">
    <source>
        <dbReference type="ARBA" id="ARBA00022679"/>
    </source>
</evidence>